<dbReference type="STRING" id="1603606.DSOUD_3390"/>
<dbReference type="EMBL" id="CP010802">
    <property type="protein sequence ID" value="ALC18109.1"/>
    <property type="molecule type" value="Genomic_DNA"/>
</dbReference>
<dbReference type="AlphaFoldDB" id="A0A0M3QGJ7"/>
<keyword evidence="2" id="KW-1185">Reference proteome</keyword>
<evidence type="ECO:0000313" key="2">
    <source>
        <dbReference type="Proteomes" id="UP000057158"/>
    </source>
</evidence>
<organism evidence="1 2">
    <name type="scientific">Desulfuromonas soudanensis</name>
    <dbReference type="NCBI Taxonomy" id="1603606"/>
    <lineage>
        <taxon>Bacteria</taxon>
        <taxon>Pseudomonadati</taxon>
        <taxon>Thermodesulfobacteriota</taxon>
        <taxon>Desulfuromonadia</taxon>
        <taxon>Desulfuromonadales</taxon>
        <taxon>Desulfuromonadaceae</taxon>
        <taxon>Desulfuromonas</taxon>
    </lineage>
</organism>
<dbReference type="OrthoDB" id="5801454at2"/>
<evidence type="ECO:0000313" key="1">
    <source>
        <dbReference type="EMBL" id="ALC18109.1"/>
    </source>
</evidence>
<dbReference type="InterPro" id="IPR025113">
    <property type="entry name" value="TRL-like"/>
</dbReference>
<protein>
    <recommendedName>
        <fullName evidence="3">TRL-like protein family</fullName>
    </recommendedName>
</protein>
<name>A0A0M3QGJ7_9BACT</name>
<accession>A0A0M3QGJ7</accession>
<dbReference type="KEGG" id="des:DSOUD_3390"/>
<dbReference type="Proteomes" id="UP000057158">
    <property type="component" value="Chromosome"/>
</dbReference>
<evidence type="ECO:0008006" key="3">
    <source>
        <dbReference type="Google" id="ProtNLM"/>
    </source>
</evidence>
<reference evidence="1 2" key="1">
    <citation type="submission" date="2015-07" db="EMBL/GenBank/DDBJ databases">
        <title>Isolation and Genomic Characterization of a Novel Halophilic Metal-Reducing Deltaproteobacterium from the Deep Subsurface.</title>
        <authorList>
            <person name="Badalamenti J.P."/>
            <person name="Summers Z.M."/>
            <person name="Gralnick J.A."/>
            <person name="Bond D.R."/>
        </authorList>
    </citation>
    <scope>NUCLEOTIDE SEQUENCE [LARGE SCALE GENOMIC DNA]</scope>
    <source>
        <strain evidence="1 2">WTL</strain>
    </source>
</reference>
<dbReference type="RefSeq" id="WP_053552058.1">
    <property type="nucleotide sequence ID" value="NZ_CP010802.1"/>
</dbReference>
<dbReference type="PROSITE" id="PS51257">
    <property type="entry name" value="PROKAR_LIPOPROTEIN"/>
    <property type="match status" value="1"/>
</dbReference>
<gene>
    <name evidence="1" type="ORF">DSOUD_3390</name>
</gene>
<dbReference type="Pfam" id="PF13146">
    <property type="entry name" value="TRL"/>
    <property type="match status" value="1"/>
</dbReference>
<dbReference type="PATRIC" id="fig|1603606.3.peg.3651"/>
<sequence length="105" mass="11217">MSKRLKSVMILCLALFLLSGCTMGMTPIQGMFFTDFEGPLMVGSAAGYSKVGVAEGMVIVGVGRGDVSISAAMKNGGIKKIHHVDYHTQNIMGVFSRVQLKVYGE</sequence>
<proteinExistence type="predicted"/>